<reference evidence="1" key="1">
    <citation type="submission" date="2018-11" db="EMBL/GenBank/DDBJ databases">
        <authorList>
            <consortium name="Genoscope - CEA"/>
            <person name="William W."/>
        </authorList>
    </citation>
    <scope>NUCLEOTIDE SEQUENCE</scope>
</reference>
<sequence>MNRNMEKEAITKKLPESEISPNEVTIEVIEKGELDGKVSCSRKKGQHTLYWEFKRHWKSV</sequence>
<dbReference type="AlphaFoldDB" id="A0A3P6DR14"/>
<proteinExistence type="predicted"/>
<evidence type="ECO:0000313" key="1">
    <source>
        <dbReference type="EMBL" id="VDD29078.1"/>
    </source>
</evidence>
<name>A0A3P6DR14_BRAOL</name>
<gene>
    <name evidence="1" type="ORF">BOLC9T54401H</name>
</gene>
<accession>A0A3P6DR14</accession>
<protein>
    <submittedName>
        <fullName evidence="1">Uncharacterized protein</fullName>
    </submittedName>
</protein>
<dbReference type="EMBL" id="LR031875">
    <property type="protein sequence ID" value="VDD29078.1"/>
    <property type="molecule type" value="Genomic_DNA"/>
</dbReference>
<organism evidence="1">
    <name type="scientific">Brassica oleracea</name>
    <name type="common">Wild cabbage</name>
    <dbReference type="NCBI Taxonomy" id="3712"/>
    <lineage>
        <taxon>Eukaryota</taxon>
        <taxon>Viridiplantae</taxon>
        <taxon>Streptophyta</taxon>
        <taxon>Embryophyta</taxon>
        <taxon>Tracheophyta</taxon>
        <taxon>Spermatophyta</taxon>
        <taxon>Magnoliopsida</taxon>
        <taxon>eudicotyledons</taxon>
        <taxon>Gunneridae</taxon>
        <taxon>Pentapetalae</taxon>
        <taxon>rosids</taxon>
        <taxon>malvids</taxon>
        <taxon>Brassicales</taxon>
        <taxon>Brassicaceae</taxon>
        <taxon>Brassiceae</taxon>
        <taxon>Brassica</taxon>
    </lineage>
</organism>